<evidence type="ECO:0000313" key="2">
    <source>
        <dbReference type="EMBL" id="OGF67170.1"/>
    </source>
</evidence>
<dbReference type="EMBL" id="MFGW01000068">
    <property type="protein sequence ID" value="OGF67170.1"/>
    <property type="molecule type" value="Genomic_DNA"/>
</dbReference>
<organism evidence="2 3">
    <name type="scientific">Candidatus Fischerbacteria bacterium RBG_13_37_8</name>
    <dbReference type="NCBI Taxonomy" id="1817863"/>
    <lineage>
        <taxon>Bacteria</taxon>
        <taxon>Candidatus Fischeribacteriota</taxon>
    </lineage>
</organism>
<keyword evidence="1" id="KW-1133">Transmembrane helix</keyword>
<evidence type="ECO:0000256" key="1">
    <source>
        <dbReference type="SAM" id="Phobius"/>
    </source>
</evidence>
<accession>A0A1F5VUV3</accession>
<comment type="caution">
    <text evidence="2">The sequence shown here is derived from an EMBL/GenBank/DDBJ whole genome shotgun (WGS) entry which is preliminary data.</text>
</comment>
<protein>
    <submittedName>
        <fullName evidence="2">Uncharacterized protein</fullName>
    </submittedName>
</protein>
<sequence length="115" mass="13370">MKEKIKRIKRTSLIFGVLAVIFLYLYPPYFGIDKASEDKIHAYIGHHLLWQPPNSEQVFHALHPEESSLPDATRLADFEARLNMVRLAMEVFFIMIVIALVLTVLHKIELKKVKK</sequence>
<dbReference type="Proteomes" id="UP000178943">
    <property type="component" value="Unassembled WGS sequence"/>
</dbReference>
<feature type="transmembrane region" description="Helical" evidence="1">
    <location>
        <begin position="12"/>
        <end position="29"/>
    </location>
</feature>
<evidence type="ECO:0000313" key="3">
    <source>
        <dbReference type="Proteomes" id="UP000178943"/>
    </source>
</evidence>
<gene>
    <name evidence="2" type="ORF">A2Y62_07080</name>
</gene>
<keyword evidence="1" id="KW-0472">Membrane</keyword>
<reference evidence="2 3" key="1">
    <citation type="journal article" date="2016" name="Nat. Commun.">
        <title>Thousands of microbial genomes shed light on interconnected biogeochemical processes in an aquifer system.</title>
        <authorList>
            <person name="Anantharaman K."/>
            <person name="Brown C.T."/>
            <person name="Hug L.A."/>
            <person name="Sharon I."/>
            <person name="Castelle C.J."/>
            <person name="Probst A.J."/>
            <person name="Thomas B.C."/>
            <person name="Singh A."/>
            <person name="Wilkins M.J."/>
            <person name="Karaoz U."/>
            <person name="Brodie E.L."/>
            <person name="Williams K.H."/>
            <person name="Hubbard S.S."/>
            <person name="Banfield J.F."/>
        </authorList>
    </citation>
    <scope>NUCLEOTIDE SEQUENCE [LARGE SCALE GENOMIC DNA]</scope>
</reference>
<feature type="transmembrane region" description="Helical" evidence="1">
    <location>
        <begin position="84"/>
        <end position="105"/>
    </location>
</feature>
<proteinExistence type="predicted"/>
<dbReference type="AlphaFoldDB" id="A0A1F5VUV3"/>
<name>A0A1F5VUV3_9BACT</name>
<keyword evidence="1" id="KW-0812">Transmembrane</keyword>